<dbReference type="GO" id="GO:0000463">
    <property type="term" value="P:maturation of LSU-rRNA from tricistronic rRNA transcript (SSU-rRNA, 5.8S rRNA, LSU-rRNA)"/>
    <property type="evidence" value="ECO:0007669"/>
    <property type="project" value="TreeGrafter"/>
</dbReference>
<proteinExistence type="predicted"/>
<name>A0A5S6R2C2_TRIMR</name>
<reference evidence="3" key="3">
    <citation type="submission" date="2019-12" db="UniProtKB">
        <authorList>
            <consortium name="WormBaseParasite"/>
        </authorList>
    </citation>
    <scope>IDENTIFICATION</scope>
</reference>
<protein>
    <submittedName>
        <fullName evidence="3 4">NopRA1 domain-containing protein</fullName>
    </submittedName>
</protein>
<dbReference type="Proteomes" id="UP000046395">
    <property type="component" value="Unassembled WGS sequence"/>
</dbReference>
<reference evidence="2" key="2">
    <citation type="submission" date="2014-03" db="EMBL/GenBank/DDBJ databases">
        <title>The whipworm genome and dual-species transcriptomics of an intimate host-pathogen interaction.</title>
        <authorList>
            <person name="Foth B.J."/>
            <person name="Tsai I.J."/>
            <person name="Reid A.J."/>
            <person name="Bancroft A.J."/>
            <person name="Nichol S."/>
            <person name="Tracey A."/>
            <person name="Holroyd N."/>
            <person name="Cotton J.A."/>
            <person name="Stanley E.J."/>
            <person name="Zarowiecki M."/>
            <person name="Liu J.Z."/>
            <person name="Huckvale T."/>
            <person name="Cooper P.J."/>
            <person name="Grencis R.K."/>
            <person name="Berriman M."/>
        </authorList>
    </citation>
    <scope>NUCLEOTIDE SEQUENCE [LARGE SCALE GENOMIC DNA]</scope>
    <source>
        <strain evidence="2">Edinburgh</strain>
    </source>
</reference>
<reference evidence="2" key="1">
    <citation type="submission" date="2013-11" db="EMBL/GenBank/DDBJ databases">
        <authorList>
            <person name="Aslett M."/>
        </authorList>
    </citation>
    <scope>NUCLEOTIDE SEQUENCE [LARGE SCALE GENOMIC DNA]</scope>
    <source>
        <strain evidence="2">Edinburgh</strain>
    </source>
</reference>
<feature type="domain" description="URB1 C-terminal" evidence="1">
    <location>
        <begin position="1359"/>
        <end position="1545"/>
    </location>
</feature>
<evidence type="ECO:0000313" key="2">
    <source>
        <dbReference type="Proteomes" id="UP000046395"/>
    </source>
</evidence>
<dbReference type="WBParaSite" id="TMUE_3000013464.2">
    <property type="protein sequence ID" value="TMUE_3000013464.2"/>
    <property type="gene ID" value="WBGene00286375"/>
</dbReference>
<evidence type="ECO:0000313" key="3">
    <source>
        <dbReference type="WBParaSite" id="TMUE_3000013464.1"/>
    </source>
</evidence>
<sequence>MKRRVQLAGNVRADDVVKKPKLDFLASKFEGSKFHYSISQEDADIRSCLLLWSDACDAYEAGKSTVDPVAEFFVHSYDGEELTKWLERVDEPILVHYIVSVVLRILDRVNKSASCYKQRAILVFGQLVRRASKLRRQLCQRCTAYQVEVFTLLTFGAILGPTAVDDLVRFFDVDDPAVARQFRDPLLADSCVKFTTAVIRFASFQALQRICGEKFILQTLLRNVKLCVEAESICNALNIVRCRVIESMEVAKSSKVKILSSCFRSVCSLIGNEALNECLENFFSSCVEHLHVVDIDLGVGERTLNNVLYKLYIELTSHFDSSLVTERVVVKLVRACPDLVYRCLEHDCAYSTWQTPHQFGLLWATMLRETGDQISSFCSTVLDAKALARLAVPDLAIQRLAMPLWKSKNAESIIVASKVFQALISRAKIALRAMAADDRLQTVASIFLETLPTFEEVRQCFLYARQLYANGGPYELPGATAELVASTLLLFCSLHKDFLSNVDIVQIFLTTECFLSMDVKLQLLSLFPFSSVELIDLVRKPKEGKSVVGRLLHYYEKATDKEVIALDNAFCRICQLSEVLGSHSTEIKLWLAAFAHGNGDLARKCFEEVVHAAVCSQYARYEALLRNAEVFEGSWSIDGDMAAIENLFDHFVLGTEQKLEFSILTPTLLWWCEAQECLDTGVEQCVLRCLRLLLWFQKGSRDQLLTVLRNSNSPLASVIVNEEARLERKAKLRKDADAFQTEAFSVYTSNSEASRCCDIFELNCCGEKRIDNFLFLIHLWRKARANNLSSADRMLSLVDRAMHEWQMCTDLFLQVDIVQEDVLFALLRMNLSAEMCFSSPCFAELVRSNIAVYLSDLIVTSHRLSKSKECAERLAPMATAEQLMVTLGSVNRDQKLNFNVFEVYWMQLISFAKSDLDVSVRLSEAACTCVLMDLFSNPLKTLSRSDCVFRVVDFLLSHVCVRLNFANSADLLFRYVGGSRHAANLFLTMQKADRKEKMRHRLVHWVAENSGGLPPVRVTLLPVFGANADCDDEAFLSTIRRLYEDSFTDVALWNKDTVSLAVALIKRLPDVGSLLVSSCSKAIAGHSLVGLDDCMTIFAKSWHDCLSAMELLVSCIEHETTVTNFELTLVSRVKSQWRPPIGSTIYRELWQLILARRFASAEHVQLICQMVGSLKCTMHLPIVSMIFGHSMFGSVVVLGKEELPKYALVALLLVCCESDPSVMESSHVPALLSSYGATLGLADTTILKLLTLYEASGIDLSIFHPLVWGPTALSSFVNWKQLGPSLWNRPLASEVLNCIDEEKMQRTISSFPLELDFDLHHSWPAADLYDPRFLLPTFAGILRCETVVNCRQFVSTNCLGFVLCGLSFADRDLRALCYSNLVDFHEALNGSENFAEKSQLSLLIALVRQSVAKDNQRLPFVIGLFLCRAVSVFMNPRNPVYPTLCLFLLIRPRMDLSLVPNFFRFFHSAGPEHRHERLWILNLLADGLRTNVDFQIACRLYTFKFLFSFYHCSLCERNQRAAILRAVVAVSRIPKAAMALCREHNWLGFLATLCRGPTPWSAVEVLRNIFRFIFRRKRSLRWNLAVGWTSCASSALSKAAIRSTDNAEAAVRLTTMLLKAYSMHPFGSTVSQLSDIVDKLDPYVDAANACTLRRMLGKAFVQAFCVVGAASISNALLQHYLSNVYRTCPSDKLLVNTIRKLRKLCKSDCRFDASKAYFRNVLYATKVRTL</sequence>
<dbReference type="GO" id="GO:0000466">
    <property type="term" value="P:maturation of 5.8S rRNA from tricistronic rRNA transcript (SSU-rRNA, 5.8S rRNA, LSU-rRNA)"/>
    <property type="evidence" value="ECO:0007669"/>
    <property type="project" value="TreeGrafter"/>
</dbReference>
<evidence type="ECO:0000313" key="4">
    <source>
        <dbReference type="WBParaSite" id="TMUE_3000013464.2"/>
    </source>
</evidence>
<dbReference type="WBParaSite" id="TMUE_3000013464.3">
    <property type="protein sequence ID" value="TMUE_3000013464.3"/>
    <property type="gene ID" value="WBGene00286375"/>
</dbReference>
<dbReference type="STRING" id="70415.A0A5S6R2C2"/>
<dbReference type="InterPro" id="IPR032436">
    <property type="entry name" value="URB1_C"/>
</dbReference>
<dbReference type="PANTHER" id="PTHR13500">
    <property type="entry name" value="NUCLEOLAR PRERIBOSOMAL-ASSOCIATED PROTEIN 1"/>
    <property type="match status" value="1"/>
</dbReference>
<dbReference type="WBParaSite" id="TMUE_3000013464.1">
    <property type="protein sequence ID" value="TMUE_3000013464.1"/>
    <property type="gene ID" value="WBGene00286375"/>
</dbReference>
<dbReference type="InterPro" id="IPR039844">
    <property type="entry name" value="URB1"/>
</dbReference>
<dbReference type="Pfam" id="PF16201">
    <property type="entry name" value="NopRA1"/>
    <property type="match status" value="1"/>
</dbReference>
<keyword evidence="2" id="KW-1185">Reference proteome</keyword>
<accession>A0A5S6R2C2</accession>
<dbReference type="PANTHER" id="PTHR13500:SF0">
    <property type="entry name" value="NUCLEOLAR PRE-RIBOSOMAL-ASSOCIATED PROTEIN 1"/>
    <property type="match status" value="1"/>
</dbReference>
<dbReference type="GO" id="GO:0005730">
    <property type="term" value="C:nucleolus"/>
    <property type="evidence" value="ECO:0007669"/>
    <property type="project" value="TreeGrafter"/>
</dbReference>
<organism evidence="2 3">
    <name type="scientific">Trichuris muris</name>
    <name type="common">Mouse whipworm</name>
    <dbReference type="NCBI Taxonomy" id="70415"/>
    <lineage>
        <taxon>Eukaryota</taxon>
        <taxon>Metazoa</taxon>
        <taxon>Ecdysozoa</taxon>
        <taxon>Nematoda</taxon>
        <taxon>Enoplea</taxon>
        <taxon>Dorylaimia</taxon>
        <taxon>Trichinellida</taxon>
        <taxon>Trichuridae</taxon>
        <taxon>Trichuris</taxon>
    </lineage>
</organism>
<evidence type="ECO:0000259" key="1">
    <source>
        <dbReference type="Pfam" id="PF16201"/>
    </source>
</evidence>